<evidence type="ECO:0000313" key="5">
    <source>
        <dbReference type="Proteomes" id="UP000756346"/>
    </source>
</evidence>
<dbReference type="PANTHER" id="PTHR33741">
    <property type="entry name" value="TRANSMEMBRANE PROTEIN DDB_G0269096-RELATED"/>
    <property type="match status" value="1"/>
</dbReference>
<comment type="caution">
    <text evidence="4">The sequence shown here is derived from an EMBL/GenBank/DDBJ whole genome shotgun (WGS) entry which is preliminary data.</text>
</comment>
<dbReference type="EMBL" id="JAGTJQ010000005">
    <property type="protein sequence ID" value="KAH7031300.1"/>
    <property type="molecule type" value="Genomic_DNA"/>
</dbReference>
<dbReference type="GeneID" id="70188285"/>
<evidence type="ECO:0000256" key="1">
    <source>
        <dbReference type="SAM" id="MobiDB-lite"/>
    </source>
</evidence>
<feature type="transmembrane region" description="Helical" evidence="2">
    <location>
        <begin position="91"/>
        <end position="112"/>
    </location>
</feature>
<feature type="transmembrane region" description="Helical" evidence="2">
    <location>
        <begin position="59"/>
        <end position="79"/>
    </location>
</feature>
<dbReference type="AlphaFoldDB" id="A0A9P8Y6Z0"/>
<keyword evidence="2" id="KW-0472">Membrane</keyword>
<reference evidence="4" key="1">
    <citation type="journal article" date="2021" name="Nat. Commun.">
        <title>Genetic determinants of endophytism in the Arabidopsis root mycobiome.</title>
        <authorList>
            <person name="Mesny F."/>
            <person name="Miyauchi S."/>
            <person name="Thiergart T."/>
            <person name="Pickel B."/>
            <person name="Atanasova L."/>
            <person name="Karlsson M."/>
            <person name="Huettel B."/>
            <person name="Barry K.W."/>
            <person name="Haridas S."/>
            <person name="Chen C."/>
            <person name="Bauer D."/>
            <person name="Andreopoulos W."/>
            <person name="Pangilinan J."/>
            <person name="LaButti K."/>
            <person name="Riley R."/>
            <person name="Lipzen A."/>
            <person name="Clum A."/>
            <person name="Drula E."/>
            <person name="Henrissat B."/>
            <person name="Kohler A."/>
            <person name="Grigoriev I.V."/>
            <person name="Martin F.M."/>
            <person name="Hacquard S."/>
        </authorList>
    </citation>
    <scope>NUCLEOTIDE SEQUENCE</scope>
    <source>
        <strain evidence="4">MPI-CAGE-CH-0230</strain>
    </source>
</reference>
<dbReference type="InterPro" id="IPR007065">
    <property type="entry name" value="HPP"/>
</dbReference>
<keyword evidence="2" id="KW-0812">Transmembrane</keyword>
<name>A0A9P8Y6Z0_9PEZI</name>
<dbReference type="OrthoDB" id="2016548at2759"/>
<feature type="transmembrane region" description="Helical" evidence="2">
    <location>
        <begin position="166"/>
        <end position="188"/>
    </location>
</feature>
<feature type="transmembrane region" description="Helical" evidence="2">
    <location>
        <begin position="32"/>
        <end position="53"/>
    </location>
</feature>
<keyword evidence="5" id="KW-1185">Reference proteome</keyword>
<sequence>MDEKPSRTTSAGVPAWLKRWAGMHSLGPPPAYALYVWPFVGSFCSLAVLQAVFGHSWYFIVRGSPALVTSYGASVVLCFDKIESPFAQPPALVGGHFVSGLIGVIISKILYGSSTLEDGAYPEYTWVAASFATAFAILAMQLTRTTHPPAGATALLPILDRTTNKLSWYFLPILLLSSTLVLAIALLINNIQRRYPSFWFDPSRPTAPKKPAPAEMSRPAAEMPPQSSPKDAPQPSDVPDDLEAGLPRNGTVFKG</sequence>
<evidence type="ECO:0000259" key="3">
    <source>
        <dbReference type="Pfam" id="PF04982"/>
    </source>
</evidence>
<dbReference type="RefSeq" id="XP_046012980.1">
    <property type="nucleotide sequence ID" value="XM_046158739.1"/>
</dbReference>
<feature type="domain" description="HPP transmembrane region" evidence="3">
    <location>
        <begin position="32"/>
        <end position="196"/>
    </location>
</feature>
<proteinExistence type="predicted"/>
<gene>
    <name evidence="4" type="ORF">B0I36DRAFT_363009</name>
</gene>
<dbReference type="InterPro" id="IPR058581">
    <property type="entry name" value="TM_HPP"/>
</dbReference>
<dbReference type="PANTHER" id="PTHR33741:SF5">
    <property type="entry name" value="TRANSMEMBRANE PROTEIN DDB_G0269096-RELATED"/>
    <property type="match status" value="1"/>
</dbReference>
<feature type="region of interest" description="Disordered" evidence="1">
    <location>
        <begin position="202"/>
        <end position="255"/>
    </location>
</feature>
<dbReference type="Proteomes" id="UP000756346">
    <property type="component" value="Unassembled WGS sequence"/>
</dbReference>
<keyword evidence="2" id="KW-1133">Transmembrane helix</keyword>
<organism evidence="4 5">
    <name type="scientific">Microdochium trichocladiopsis</name>
    <dbReference type="NCBI Taxonomy" id="1682393"/>
    <lineage>
        <taxon>Eukaryota</taxon>
        <taxon>Fungi</taxon>
        <taxon>Dikarya</taxon>
        <taxon>Ascomycota</taxon>
        <taxon>Pezizomycotina</taxon>
        <taxon>Sordariomycetes</taxon>
        <taxon>Xylariomycetidae</taxon>
        <taxon>Xylariales</taxon>
        <taxon>Microdochiaceae</taxon>
        <taxon>Microdochium</taxon>
    </lineage>
</organism>
<evidence type="ECO:0000256" key="2">
    <source>
        <dbReference type="SAM" id="Phobius"/>
    </source>
</evidence>
<evidence type="ECO:0000313" key="4">
    <source>
        <dbReference type="EMBL" id="KAH7031300.1"/>
    </source>
</evidence>
<feature type="transmembrane region" description="Helical" evidence="2">
    <location>
        <begin position="124"/>
        <end position="145"/>
    </location>
</feature>
<accession>A0A9P8Y6Z0</accession>
<protein>
    <submittedName>
        <fullName evidence="4">HPP family-domain-containing protein</fullName>
    </submittedName>
</protein>
<dbReference type="Pfam" id="PF04982">
    <property type="entry name" value="TM_HPP"/>
    <property type="match status" value="1"/>
</dbReference>